<evidence type="ECO:0008006" key="4">
    <source>
        <dbReference type="Google" id="ProtNLM"/>
    </source>
</evidence>
<keyword evidence="3" id="KW-1185">Reference proteome</keyword>
<evidence type="ECO:0000256" key="1">
    <source>
        <dbReference type="SAM" id="Phobius"/>
    </source>
</evidence>
<evidence type="ECO:0000313" key="2">
    <source>
        <dbReference type="EMBL" id="BFF92345.1"/>
    </source>
</evidence>
<reference evidence="2 3" key="1">
    <citation type="submission" date="2024-02" db="EMBL/GenBank/DDBJ databases">
        <title>A chromosome-level genome assembly of Drosophila madeirensis, a fruit fly species endemic to Madeira island.</title>
        <authorList>
            <person name="Tomihara K."/>
            <person name="Llopart A."/>
            <person name="Yamamoto D."/>
        </authorList>
    </citation>
    <scope>NUCLEOTIDE SEQUENCE [LARGE SCALE GENOMIC DNA]</scope>
    <source>
        <strain evidence="2 3">RF1</strain>
    </source>
</reference>
<gene>
    <name evidence="2" type="ORF">DMAD_10424</name>
</gene>
<sequence length="74" mass="8474">MFDDFAPLWPLVTCIVFVLRILYAVFCVVFRIVHCVCIPTVTGIVSTGIRIRLSEPQQQERRSTTKAEFNCVEP</sequence>
<keyword evidence="1" id="KW-1133">Transmembrane helix</keyword>
<accession>A0AAU9F9I0</accession>
<organism evidence="2 3">
    <name type="scientific">Drosophila madeirensis</name>
    <name type="common">Fruit fly</name>
    <dbReference type="NCBI Taxonomy" id="30013"/>
    <lineage>
        <taxon>Eukaryota</taxon>
        <taxon>Metazoa</taxon>
        <taxon>Ecdysozoa</taxon>
        <taxon>Arthropoda</taxon>
        <taxon>Hexapoda</taxon>
        <taxon>Insecta</taxon>
        <taxon>Pterygota</taxon>
        <taxon>Neoptera</taxon>
        <taxon>Endopterygota</taxon>
        <taxon>Diptera</taxon>
        <taxon>Brachycera</taxon>
        <taxon>Muscomorpha</taxon>
        <taxon>Ephydroidea</taxon>
        <taxon>Drosophilidae</taxon>
        <taxon>Drosophila</taxon>
        <taxon>Sophophora</taxon>
    </lineage>
</organism>
<keyword evidence="1" id="KW-0812">Transmembrane</keyword>
<name>A0AAU9F9I0_DROMD</name>
<evidence type="ECO:0000313" key="3">
    <source>
        <dbReference type="Proteomes" id="UP001500889"/>
    </source>
</evidence>
<keyword evidence="1" id="KW-0472">Membrane</keyword>
<dbReference type="AlphaFoldDB" id="A0AAU9F9I0"/>
<protein>
    <recommendedName>
        <fullName evidence="4">Secreted protein</fullName>
    </recommendedName>
</protein>
<feature type="transmembrane region" description="Helical" evidence="1">
    <location>
        <begin position="6"/>
        <end position="30"/>
    </location>
</feature>
<dbReference type="Proteomes" id="UP001500889">
    <property type="component" value="Chromosome O"/>
</dbReference>
<proteinExistence type="predicted"/>
<dbReference type="EMBL" id="AP029263">
    <property type="protein sequence ID" value="BFF92345.1"/>
    <property type="molecule type" value="Genomic_DNA"/>
</dbReference>